<feature type="compositionally biased region" description="Acidic residues" evidence="1">
    <location>
        <begin position="454"/>
        <end position="468"/>
    </location>
</feature>
<reference evidence="2" key="2">
    <citation type="journal article" date="2022" name="Microb. Genom.">
        <title>A chromosome-scale genome assembly of the tomato pathogen Cladosporium fulvum reveals a compartmentalized genome architecture and the presence of a dispensable chromosome.</title>
        <authorList>
            <person name="Zaccaron A.Z."/>
            <person name="Chen L.H."/>
            <person name="Samaras A."/>
            <person name="Stergiopoulos I."/>
        </authorList>
    </citation>
    <scope>NUCLEOTIDE SEQUENCE</scope>
    <source>
        <strain evidence="2">Race5_Kim</strain>
    </source>
</reference>
<feature type="region of interest" description="Disordered" evidence="1">
    <location>
        <begin position="407"/>
        <end position="499"/>
    </location>
</feature>
<feature type="compositionally biased region" description="Basic and acidic residues" evidence="1">
    <location>
        <begin position="1"/>
        <end position="35"/>
    </location>
</feature>
<dbReference type="OrthoDB" id="10642555at2759"/>
<reference evidence="2" key="1">
    <citation type="submission" date="2021-12" db="EMBL/GenBank/DDBJ databases">
        <authorList>
            <person name="Zaccaron A."/>
            <person name="Stergiopoulos I."/>
        </authorList>
    </citation>
    <scope>NUCLEOTIDE SEQUENCE</scope>
    <source>
        <strain evidence="2">Race5_Kim</strain>
    </source>
</reference>
<evidence type="ECO:0000313" key="3">
    <source>
        <dbReference type="Proteomes" id="UP000756132"/>
    </source>
</evidence>
<gene>
    <name evidence="2" type="ORF">CLAFUR5_02332</name>
</gene>
<feature type="region of interest" description="Disordered" evidence="1">
    <location>
        <begin position="1"/>
        <end position="72"/>
    </location>
</feature>
<feature type="region of interest" description="Disordered" evidence="1">
    <location>
        <begin position="124"/>
        <end position="231"/>
    </location>
</feature>
<dbReference type="Proteomes" id="UP000756132">
    <property type="component" value="Chromosome 2"/>
</dbReference>
<organism evidence="2 3">
    <name type="scientific">Passalora fulva</name>
    <name type="common">Tomato leaf mold</name>
    <name type="synonym">Cladosporium fulvum</name>
    <dbReference type="NCBI Taxonomy" id="5499"/>
    <lineage>
        <taxon>Eukaryota</taxon>
        <taxon>Fungi</taxon>
        <taxon>Dikarya</taxon>
        <taxon>Ascomycota</taxon>
        <taxon>Pezizomycotina</taxon>
        <taxon>Dothideomycetes</taxon>
        <taxon>Dothideomycetidae</taxon>
        <taxon>Mycosphaerellales</taxon>
        <taxon>Mycosphaerellaceae</taxon>
        <taxon>Fulvia</taxon>
    </lineage>
</organism>
<feature type="compositionally biased region" description="Low complexity" evidence="1">
    <location>
        <begin position="124"/>
        <end position="181"/>
    </location>
</feature>
<proteinExistence type="predicted"/>
<dbReference type="EMBL" id="CP090164">
    <property type="protein sequence ID" value="UJO14523.1"/>
    <property type="molecule type" value="Genomic_DNA"/>
</dbReference>
<name>A0A9Q8LBT0_PASFU</name>
<sequence length="499" mass="52895">MDSRDATRRLSKSRTRDTTSYRTQKPERINTKKNTDTPTDTTINPPPISNRTNTSSRSSGTMSSPNRVSKEWVEANKATRNCYHGGRNAFYEGLPPLGFNLKAAVYGPGAAQWRIDARAHQQAAAAATAAASQSAQQPPQASSSRRTSTRPARAASASQQASSATQAAPAPPQITSSPIPAGRAVRALAPQSPRHDSQPEIEDATFRTPDGARPALPGSSSSPELRSLSQSPELPADLAARLTGTAADPNLPTSTPNDPADALRGRNRSTRIANLSPQRAAAATPSPRNPAPHKEKRAPRLDDSNRPYHSPAHTMKRSRDRYRWAPQQNTAGGQYIAPNAGYAVAMRDVAVIASQALVGPPPVGYEGPTAGLPTRIGLVGGNEDPVIRGLQGEMAEAVIEFLEREARGEEGAEEEGNTTLTNSDGAAEGEEGGGEGGDVGAAREERVVPGSQESLEEVDEAADDDGEEGPIAAPVGGVPQWRLNMSEQEQEEWDRQMGL</sequence>
<accession>A0A9Q8LBT0</accession>
<dbReference type="KEGG" id="ffu:CLAFUR5_02332"/>
<protein>
    <submittedName>
        <fullName evidence="2">Uncharacterized protein</fullName>
    </submittedName>
</protein>
<feature type="compositionally biased region" description="Low complexity" evidence="1">
    <location>
        <begin position="216"/>
        <end position="231"/>
    </location>
</feature>
<dbReference type="GeneID" id="71982210"/>
<evidence type="ECO:0000256" key="1">
    <source>
        <dbReference type="SAM" id="MobiDB-lite"/>
    </source>
</evidence>
<dbReference type="RefSeq" id="XP_047758889.1">
    <property type="nucleotide sequence ID" value="XM_047901480.1"/>
</dbReference>
<dbReference type="AlphaFoldDB" id="A0A9Q8LBT0"/>
<evidence type="ECO:0000313" key="2">
    <source>
        <dbReference type="EMBL" id="UJO14523.1"/>
    </source>
</evidence>
<feature type="region of interest" description="Disordered" evidence="1">
    <location>
        <begin position="244"/>
        <end position="321"/>
    </location>
</feature>
<keyword evidence="3" id="KW-1185">Reference proteome</keyword>
<feature type="compositionally biased region" description="Low complexity" evidence="1">
    <location>
        <begin position="36"/>
        <end position="67"/>
    </location>
</feature>